<keyword evidence="15" id="KW-1185">Reference proteome</keyword>
<comment type="similarity">
    <text evidence="3">Belongs to the ABC transporter superfamily.</text>
</comment>
<dbReference type="PANTHER" id="PTHR43297:SF2">
    <property type="entry name" value="DIPEPTIDE TRANSPORT ATP-BINDING PROTEIN DPPD"/>
    <property type="match status" value="1"/>
</dbReference>
<evidence type="ECO:0000256" key="5">
    <source>
        <dbReference type="ARBA" id="ARBA00022475"/>
    </source>
</evidence>
<protein>
    <submittedName>
        <fullName evidence="14">Dipeptide/oligopeptide/nickel ABC transporter permease/ATP-binding protein</fullName>
    </submittedName>
</protein>
<feature type="domain" description="ABC transporter" evidence="12">
    <location>
        <begin position="293"/>
        <end position="544"/>
    </location>
</feature>
<reference evidence="15" key="1">
    <citation type="journal article" date="2019" name="Int. J. Syst. Evol. Microbiol.">
        <title>The Global Catalogue of Microorganisms (GCM) 10K type strain sequencing project: providing services to taxonomists for standard genome sequencing and annotation.</title>
        <authorList>
            <consortium name="The Broad Institute Genomics Platform"/>
            <consortium name="The Broad Institute Genome Sequencing Center for Infectious Disease"/>
            <person name="Wu L."/>
            <person name="Ma J."/>
        </authorList>
    </citation>
    <scope>NUCLEOTIDE SEQUENCE [LARGE SCALE GENOMIC DNA]</scope>
    <source>
        <strain evidence="15">JCM 16902</strain>
    </source>
</reference>
<keyword evidence="5" id="KW-1003">Cell membrane</keyword>
<dbReference type="InterPro" id="IPR000515">
    <property type="entry name" value="MetI-like"/>
</dbReference>
<dbReference type="CDD" id="cd03257">
    <property type="entry name" value="ABC_NikE_OppD_transporters"/>
    <property type="match status" value="1"/>
</dbReference>
<evidence type="ECO:0000313" key="14">
    <source>
        <dbReference type="EMBL" id="GAA3630734.1"/>
    </source>
</evidence>
<feature type="domain" description="ABC transmembrane type-1" evidence="13">
    <location>
        <begin position="74"/>
        <end position="263"/>
    </location>
</feature>
<feature type="transmembrane region" description="Helical" evidence="11">
    <location>
        <begin position="109"/>
        <end position="132"/>
    </location>
</feature>
<dbReference type="SUPFAM" id="SSF52540">
    <property type="entry name" value="P-loop containing nucleoside triphosphate hydrolases"/>
    <property type="match status" value="1"/>
</dbReference>
<dbReference type="EMBL" id="BAAAZO010000011">
    <property type="protein sequence ID" value="GAA3630734.1"/>
    <property type="molecule type" value="Genomic_DNA"/>
</dbReference>
<dbReference type="PROSITE" id="PS00211">
    <property type="entry name" value="ABC_TRANSPORTER_1"/>
    <property type="match status" value="1"/>
</dbReference>
<keyword evidence="9 11" id="KW-1133">Transmembrane helix</keyword>
<dbReference type="InterPro" id="IPR050388">
    <property type="entry name" value="ABC_Ni/Peptide_Import"/>
</dbReference>
<feature type="transmembrane region" description="Helical" evidence="11">
    <location>
        <begin position="12"/>
        <end position="35"/>
    </location>
</feature>
<dbReference type="Proteomes" id="UP001501074">
    <property type="component" value="Unassembled WGS sequence"/>
</dbReference>
<evidence type="ECO:0000256" key="2">
    <source>
        <dbReference type="ARBA" id="ARBA00004202"/>
    </source>
</evidence>
<dbReference type="RefSeq" id="WP_231486146.1">
    <property type="nucleotide sequence ID" value="NZ_BAAAZO010000011.1"/>
</dbReference>
<dbReference type="PANTHER" id="PTHR43297">
    <property type="entry name" value="OLIGOPEPTIDE TRANSPORT ATP-BINDING PROTEIN APPD"/>
    <property type="match status" value="1"/>
</dbReference>
<evidence type="ECO:0000256" key="9">
    <source>
        <dbReference type="ARBA" id="ARBA00022989"/>
    </source>
</evidence>
<accession>A0ABP7AES2</accession>
<dbReference type="PROSITE" id="PS50928">
    <property type="entry name" value="ABC_TM1"/>
    <property type="match status" value="1"/>
</dbReference>
<comment type="similarity">
    <text evidence="11">Belongs to the binding-protein-dependent transport system permease family.</text>
</comment>
<dbReference type="SUPFAM" id="SSF161098">
    <property type="entry name" value="MetI-like"/>
    <property type="match status" value="1"/>
</dbReference>
<keyword evidence="7" id="KW-0547">Nucleotide-binding</keyword>
<keyword evidence="10 11" id="KW-0472">Membrane</keyword>
<keyword evidence="8" id="KW-0067">ATP-binding</keyword>
<dbReference type="InterPro" id="IPR003593">
    <property type="entry name" value="AAA+_ATPase"/>
</dbReference>
<comment type="caution">
    <text evidence="14">The sequence shown here is derived from an EMBL/GenBank/DDBJ whole genome shotgun (WGS) entry which is preliminary data.</text>
</comment>
<dbReference type="InterPro" id="IPR027417">
    <property type="entry name" value="P-loop_NTPase"/>
</dbReference>
<dbReference type="InterPro" id="IPR003439">
    <property type="entry name" value="ABC_transporter-like_ATP-bd"/>
</dbReference>
<evidence type="ECO:0000256" key="4">
    <source>
        <dbReference type="ARBA" id="ARBA00022448"/>
    </source>
</evidence>
<feature type="transmembrane region" description="Helical" evidence="11">
    <location>
        <begin position="238"/>
        <end position="262"/>
    </location>
</feature>
<sequence length="570" mass="59893">MNPALRQRLTSPRGLVTTAGALVLLALVVLGPMIWGDRATTTAVADRLAGPGAGHLFGTDELGRDILARTLVATRTSVLIALGATAISVLGGVLLGLAATVLPRPVRRLLAGLIDILLAFPWLLLALFFSAIWGAGTVSAMLAVGFAGIPTFARLGHTLAASVMGRDYIRAAQISGLGPVSIVARHVVPNILPPLTVNATVMAASALLSFAGLSFLGLGVQPPSYDWGRLFQEGFARIYVNPVAALGPGLAIVLTCLVFTQLGELYNQSGRRPSIVRRKAGAPPATQDGGPVAQIEDLHVAFPDASGRLVERVRGVSFSIQAGETIGIVGESGSGKSVTSMALAGLLDPTASVTARTLTFRGIDMTAPLTRTSRGVLGTELAMVFQDPLTSLNPSLTVGRQLTEVAQVHGGASRAQARDRAVTALTSVGIPEPERRVKQLPHELSGGMRQRVMIGMGLMARPKLLLADEPTTALDVTVQRQVLSVLRRTQRRSGAAILLVSHDIALISGFCDRILVMRNGEVVETLAAADLHEARHPYTRALIACVPDMTSDRSRPLPVIGDELPEEVPS</sequence>
<feature type="transmembrane region" description="Helical" evidence="11">
    <location>
        <begin position="138"/>
        <end position="156"/>
    </location>
</feature>
<keyword evidence="4 11" id="KW-0813">Transport</keyword>
<proteinExistence type="inferred from homology"/>
<dbReference type="PROSITE" id="PS50893">
    <property type="entry name" value="ABC_TRANSPORTER_2"/>
    <property type="match status" value="1"/>
</dbReference>
<evidence type="ECO:0000256" key="10">
    <source>
        <dbReference type="ARBA" id="ARBA00023136"/>
    </source>
</evidence>
<name>A0ABP7AES2_9ACTN</name>
<comment type="subcellular location">
    <subcellularLocation>
        <location evidence="11">Cell membrane</location>
        <topology evidence="11">Multi-pass membrane protein</topology>
    </subcellularLocation>
    <subcellularLocation>
        <location evidence="2">Cell membrane</location>
        <topology evidence="2">Peripheral membrane protein</topology>
    </subcellularLocation>
    <subcellularLocation>
        <location evidence="1">Membrane</location>
        <topology evidence="1">Multi-pass membrane protein</topology>
    </subcellularLocation>
</comment>
<feature type="transmembrane region" description="Helical" evidence="11">
    <location>
        <begin position="78"/>
        <end position="102"/>
    </location>
</feature>
<evidence type="ECO:0000256" key="11">
    <source>
        <dbReference type="RuleBase" id="RU363032"/>
    </source>
</evidence>
<dbReference type="Gene3D" id="1.10.3720.10">
    <property type="entry name" value="MetI-like"/>
    <property type="match status" value="1"/>
</dbReference>
<dbReference type="InterPro" id="IPR035906">
    <property type="entry name" value="MetI-like_sf"/>
</dbReference>
<evidence type="ECO:0000256" key="3">
    <source>
        <dbReference type="ARBA" id="ARBA00005417"/>
    </source>
</evidence>
<evidence type="ECO:0000256" key="1">
    <source>
        <dbReference type="ARBA" id="ARBA00004141"/>
    </source>
</evidence>
<dbReference type="CDD" id="cd06261">
    <property type="entry name" value="TM_PBP2"/>
    <property type="match status" value="1"/>
</dbReference>
<feature type="transmembrane region" description="Helical" evidence="11">
    <location>
        <begin position="195"/>
        <end position="218"/>
    </location>
</feature>
<evidence type="ECO:0000256" key="8">
    <source>
        <dbReference type="ARBA" id="ARBA00022840"/>
    </source>
</evidence>
<evidence type="ECO:0000259" key="13">
    <source>
        <dbReference type="PROSITE" id="PS50928"/>
    </source>
</evidence>
<keyword evidence="6 11" id="KW-0812">Transmembrane</keyword>
<evidence type="ECO:0000313" key="15">
    <source>
        <dbReference type="Proteomes" id="UP001501074"/>
    </source>
</evidence>
<dbReference type="InterPro" id="IPR017871">
    <property type="entry name" value="ABC_transporter-like_CS"/>
</dbReference>
<organism evidence="14 15">
    <name type="scientific">Kineosporia mesophila</name>
    <dbReference type="NCBI Taxonomy" id="566012"/>
    <lineage>
        <taxon>Bacteria</taxon>
        <taxon>Bacillati</taxon>
        <taxon>Actinomycetota</taxon>
        <taxon>Actinomycetes</taxon>
        <taxon>Kineosporiales</taxon>
        <taxon>Kineosporiaceae</taxon>
        <taxon>Kineosporia</taxon>
    </lineage>
</organism>
<evidence type="ECO:0000256" key="6">
    <source>
        <dbReference type="ARBA" id="ARBA00022692"/>
    </source>
</evidence>
<dbReference type="Pfam" id="PF00005">
    <property type="entry name" value="ABC_tran"/>
    <property type="match status" value="1"/>
</dbReference>
<evidence type="ECO:0000256" key="7">
    <source>
        <dbReference type="ARBA" id="ARBA00022741"/>
    </source>
</evidence>
<dbReference type="Pfam" id="PF00528">
    <property type="entry name" value="BPD_transp_1"/>
    <property type="match status" value="1"/>
</dbReference>
<evidence type="ECO:0000259" key="12">
    <source>
        <dbReference type="PROSITE" id="PS50893"/>
    </source>
</evidence>
<dbReference type="SMART" id="SM00382">
    <property type="entry name" value="AAA"/>
    <property type="match status" value="1"/>
</dbReference>
<dbReference type="Gene3D" id="3.40.50.300">
    <property type="entry name" value="P-loop containing nucleotide triphosphate hydrolases"/>
    <property type="match status" value="1"/>
</dbReference>
<gene>
    <name evidence="14" type="ORF">GCM10022223_55710</name>
</gene>